<keyword evidence="7" id="KW-1185">Reference proteome</keyword>
<dbReference type="PROSITE" id="PS50018">
    <property type="entry name" value="RAS_GTPASE_ACTIV_2"/>
    <property type="match status" value="1"/>
</dbReference>
<dbReference type="Pfam" id="PF07064">
    <property type="entry name" value="RIC1"/>
    <property type="match status" value="1"/>
</dbReference>
<protein>
    <recommendedName>
        <fullName evidence="3">Protein RIC1 homolog</fullName>
    </recommendedName>
</protein>
<organism evidence="6">
    <name type="scientific">Musca domestica</name>
    <name type="common">House fly</name>
    <dbReference type="NCBI Taxonomy" id="7370"/>
    <lineage>
        <taxon>Eukaryota</taxon>
        <taxon>Metazoa</taxon>
        <taxon>Ecdysozoa</taxon>
        <taxon>Arthropoda</taxon>
        <taxon>Hexapoda</taxon>
        <taxon>Insecta</taxon>
        <taxon>Pterygota</taxon>
        <taxon>Neoptera</taxon>
        <taxon>Endopterygota</taxon>
        <taxon>Diptera</taxon>
        <taxon>Brachycera</taxon>
        <taxon>Muscomorpha</taxon>
        <taxon>Muscoidea</taxon>
        <taxon>Muscidae</taxon>
        <taxon>Musca</taxon>
    </lineage>
</organism>
<dbReference type="STRING" id="7370.A0A1I8MER0"/>
<dbReference type="OrthoDB" id="67540at2759"/>
<dbReference type="RefSeq" id="XP_005185602.1">
    <property type="nucleotide sequence ID" value="XM_005185545.3"/>
</dbReference>
<reference evidence="8 9" key="2">
    <citation type="submission" date="2025-04" db="UniProtKB">
        <authorList>
            <consortium name="RefSeq"/>
        </authorList>
    </citation>
    <scope>IDENTIFICATION</scope>
    <source>
        <strain evidence="8 9">Aabys</strain>
    </source>
</reference>
<dbReference type="Proteomes" id="UP001652621">
    <property type="component" value="Unplaced"/>
</dbReference>
<feature type="domain" description="Ras-GAP" evidence="5">
    <location>
        <begin position="777"/>
        <end position="981"/>
    </location>
</feature>
<evidence type="ECO:0000256" key="2">
    <source>
        <dbReference type="ARBA" id="ARBA00023136"/>
    </source>
</evidence>
<keyword evidence="2" id="KW-0472">Membrane</keyword>
<evidence type="ECO:0000313" key="7">
    <source>
        <dbReference type="Proteomes" id="UP001652621"/>
    </source>
</evidence>
<dbReference type="PANTHER" id="PTHR22746">
    <property type="entry name" value="RAB6A-GEF COMPLEX PARTNER PROTEIN 1"/>
    <property type="match status" value="1"/>
</dbReference>
<feature type="compositionally biased region" description="Polar residues" evidence="4">
    <location>
        <begin position="1042"/>
        <end position="1051"/>
    </location>
</feature>
<dbReference type="GO" id="GO:0042147">
    <property type="term" value="P:retrograde transport, endosome to Golgi"/>
    <property type="evidence" value="ECO:0007669"/>
    <property type="project" value="TreeGrafter"/>
</dbReference>
<dbReference type="VEuPathDB" id="VectorBase:MDOMA2_013903"/>
<evidence type="ECO:0000313" key="9">
    <source>
        <dbReference type="RefSeq" id="XP_019893052.1"/>
    </source>
</evidence>
<dbReference type="GO" id="GO:0005829">
    <property type="term" value="C:cytosol"/>
    <property type="evidence" value="ECO:0007669"/>
    <property type="project" value="TreeGrafter"/>
</dbReference>
<dbReference type="InterPro" id="IPR001936">
    <property type="entry name" value="RasGAP_dom"/>
</dbReference>
<dbReference type="KEGG" id="mde:101898888"/>
<feature type="compositionally biased region" description="Low complexity" evidence="4">
    <location>
        <begin position="1054"/>
        <end position="1064"/>
    </location>
</feature>
<dbReference type="GO" id="GO:0006886">
    <property type="term" value="P:intracellular protein transport"/>
    <property type="evidence" value="ECO:0007669"/>
    <property type="project" value="InterPro"/>
</dbReference>
<evidence type="ECO:0000313" key="8">
    <source>
        <dbReference type="RefSeq" id="XP_005185602.1"/>
    </source>
</evidence>
<dbReference type="VEuPathDB" id="VectorBase:MDOA004149"/>
<evidence type="ECO:0000259" key="5">
    <source>
        <dbReference type="PROSITE" id="PS50018"/>
    </source>
</evidence>
<gene>
    <name evidence="6" type="primary">101898888</name>
    <name evidence="8 9" type="synonym">LOC101898888</name>
</gene>
<proteinExistence type="predicted"/>
<sequence length="1486" mass="166029">MYFPIGWPKTINLALPGESNNLKHICFDAVKILLAAAGNDFLGIWYANPLVPIVYYRRSVESVVSYGENKLVVWKPDSRQLIVLTTGGVLILYQVDFDGNGSGIFLQMDSPHYSLKRDSAELFIKENIPKLSLKEVCIVELSSIVTTVCCISLTELLVATERCELMRLQWCDLESAEVGSSTTVADAINLRQIQFYVNQQCSLKSIPPVSTGSFVAALEYSPFIGGCAAVFSDKRAAFLIANHLRFEAANMHGFWIPEIEDATVCSVNHKFRLLAYGRANADISVYGIEDGTGGLEFSHRLSLNSTVMPGTLGAVNELKWSPDGCVLAVSWENGGIALWSTFGALLMSSFSWDFGINVDLIHDNPLCVSKLEWSTEGYQLFLTCKGRKNEEQHIDEPYTNVCQLSFVKSALTMNPCMTAHPHILLQGDDTLYLNQGDNLEKIYFGGKFVFPNNKTDTHTQSLDTKEADGCLEVKNAVDISSILAESKYWTVLQLPQTYVATNWPIRYSAIDAEGVHIAVAGRTGLAHYSMPTKKWKLFGNESQEKDFVVSGGLLWWKGFIVCGCYSLLDRTDEIRCYPEECKLDNQFGNRIQVRAPVISLNMFRDQLIALTADGIVTLFAMRKCDAYTLKADCVYEVDVKSICIHPACIVSLTVTNLRNDLTAKSMVTAGNGEAETIIVNVCGRILMIQRDNNNAVVNSLMASCLASCVECFWLSNSTQVGSPMRDCLWLFSGIHGMRVWLPILPPSTEQRRDSSHRLHTFMSKRIMLSFPLKLYPLVILFDNVIVLGVENETILYTNESNSHFSLPFSQLERKSQVYLHKILRQLIKRNLGYSAWEIAQSCRRLPYFPHSLELLLHEVLEEEATSKEPIPDALLPSILDFIREFPVYLQTIVQCARKTEIALWPYLFSIAGKPKDLFQQCLESEELVTAASYLIILQNLEPSIISKQYATLLLEIALQHRNWELAKDLIRFLKAIDPNEIDSPRSSMVVNLKIAPPSQSQSQVNQNPDAFNLVLGPIGRERSFSTTVLASNTTKDKKEKQASNLAGTSAMENVPSSTSGSVVVVRRKSERSHSTKSEKRETFCIESILQKHARKLLQSCKLIDLGYMSAFLDFHLVTWLSQEAEKAARLEDYVNAINLLHEELKLPTPASCPSQTDFSEQDYHQLEKGYNLDKHLHIPNSSSQTSESGYFSLALMDTPTSTNNGNTILHTNIPSINENEELQYPLVQTQTHNSNVEFIKSRSNSQTSLDHTSYRRVFSVGDEMSSTSLAFGLHCSTELPEKLAIKLRYLLQLFIEANCVDFALVLSILLQDASSIGRIINVLTRSESVATCCRIQNALKRVALWSFETECIYRSFMISLQPHIYLLDQFIQTSASTMSPASSSLASAQINMNNGRNSENRDPNDVSETGDHQVECLQSNHIQHGGESVNGNWSFEDKRNILSRQLSSDSALSTTAPRQTQLSNVGTKIPSPGTVVHNESSGCLVM</sequence>
<reference evidence="6" key="1">
    <citation type="submission" date="2021-01" db="UniProtKB">
        <authorList>
            <consortium name="EnsemblMetazoa"/>
        </authorList>
    </citation>
    <scope>IDENTIFICATION</scope>
    <source>
        <strain evidence="6">Aabys</strain>
    </source>
</reference>
<dbReference type="InterPro" id="IPR040096">
    <property type="entry name" value="Ric1"/>
</dbReference>
<dbReference type="InterPro" id="IPR036322">
    <property type="entry name" value="WD40_repeat_dom_sf"/>
</dbReference>
<evidence type="ECO:0000256" key="1">
    <source>
        <dbReference type="ARBA" id="ARBA00004370"/>
    </source>
</evidence>
<evidence type="ECO:0000256" key="3">
    <source>
        <dbReference type="ARBA" id="ARBA00029879"/>
    </source>
</evidence>
<comment type="subcellular location">
    <subcellularLocation>
        <location evidence="1">Membrane</location>
    </subcellularLocation>
</comment>
<dbReference type="GO" id="GO:0034066">
    <property type="term" value="C:Ric1-Rgp1 guanyl-nucleotide exchange factor complex"/>
    <property type="evidence" value="ECO:0007669"/>
    <property type="project" value="InterPro"/>
</dbReference>
<dbReference type="InterPro" id="IPR015943">
    <property type="entry name" value="WD40/YVTN_repeat-like_dom_sf"/>
</dbReference>
<dbReference type="EnsemblMetazoa" id="MDOA004149-RA">
    <property type="protein sequence ID" value="MDOA004149-PA"/>
    <property type="gene ID" value="MDOA004149"/>
</dbReference>
<dbReference type="InterPro" id="IPR009771">
    <property type="entry name" value="RIC1_C"/>
</dbReference>
<evidence type="ECO:0000256" key="4">
    <source>
        <dbReference type="SAM" id="MobiDB-lite"/>
    </source>
</evidence>
<feature type="compositionally biased region" description="Polar residues" evidence="4">
    <location>
        <begin position="1446"/>
        <end position="1466"/>
    </location>
</feature>
<feature type="region of interest" description="Disordered" evidence="4">
    <location>
        <begin position="1446"/>
        <end position="1474"/>
    </location>
</feature>
<feature type="region of interest" description="Disordered" evidence="4">
    <location>
        <begin position="1032"/>
        <end position="1077"/>
    </location>
</feature>
<dbReference type="SUPFAM" id="SSF50978">
    <property type="entry name" value="WD40 repeat-like"/>
    <property type="match status" value="2"/>
</dbReference>
<name>A0A1I8MER0_MUSDO</name>
<accession>A0A1I8MER0</accession>
<evidence type="ECO:0000313" key="6">
    <source>
        <dbReference type="EnsemblMetazoa" id="MDOA004149-PA"/>
    </source>
</evidence>
<dbReference type="Pfam" id="PF25440">
    <property type="entry name" value="Beta-prop_RIC1_2nd"/>
    <property type="match status" value="1"/>
</dbReference>
<dbReference type="PANTHER" id="PTHR22746:SF10">
    <property type="entry name" value="GUANINE NUCLEOTIDE EXCHANGE FACTOR SUBUNIT RIC1"/>
    <property type="match status" value="1"/>
</dbReference>
<dbReference type="Gene3D" id="2.130.10.10">
    <property type="entry name" value="YVTN repeat-like/Quinoprotein amine dehydrogenase"/>
    <property type="match status" value="1"/>
</dbReference>
<dbReference type="GO" id="GO:0000139">
    <property type="term" value="C:Golgi membrane"/>
    <property type="evidence" value="ECO:0007669"/>
    <property type="project" value="TreeGrafter"/>
</dbReference>
<dbReference type="RefSeq" id="XP_019893052.1">
    <property type="nucleotide sequence ID" value="XM_020037493.1"/>
</dbReference>
<dbReference type="eggNOG" id="KOG2006">
    <property type="taxonomic scope" value="Eukaryota"/>
</dbReference>